<dbReference type="GO" id="GO:1901137">
    <property type="term" value="P:carbohydrate derivative biosynthetic process"/>
    <property type="evidence" value="ECO:0007669"/>
    <property type="project" value="UniProtKB-ARBA"/>
</dbReference>
<dbReference type="KEGG" id="amin:AUMI_11850"/>
<dbReference type="CDD" id="cd03801">
    <property type="entry name" value="GT4_PimA-like"/>
    <property type="match status" value="1"/>
</dbReference>
<dbReference type="Pfam" id="PF13439">
    <property type="entry name" value="Glyco_transf_4"/>
    <property type="match status" value="1"/>
</dbReference>
<dbReference type="PANTHER" id="PTHR45947">
    <property type="entry name" value="SULFOQUINOVOSYL TRANSFERASE SQD2"/>
    <property type="match status" value="1"/>
</dbReference>
<evidence type="ECO:0000313" key="6">
    <source>
        <dbReference type="EMBL" id="BAU98727.1"/>
    </source>
</evidence>
<evidence type="ECO:0000259" key="5">
    <source>
        <dbReference type="Pfam" id="PF13439"/>
    </source>
</evidence>
<evidence type="ECO:0000256" key="2">
    <source>
        <dbReference type="ARBA" id="ARBA00022676"/>
    </source>
</evidence>
<dbReference type="EMBL" id="AP017457">
    <property type="protein sequence ID" value="BAU98727.1"/>
    <property type="molecule type" value="Genomic_DNA"/>
</dbReference>
<dbReference type="SUPFAM" id="SSF53756">
    <property type="entry name" value="UDP-Glycosyltransferase/glycogen phosphorylase"/>
    <property type="match status" value="1"/>
</dbReference>
<dbReference type="InterPro" id="IPR028098">
    <property type="entry name" value="Glyco_trans_4-like_N"/>
</dbReference>
<sequence>MISDMSHMATEPLKIAVVFDCLFPAQTGGAERVYGRISELLVEKGHSVDYITRILNVPKDTHPFAVKGIWSGELYDNEGTRIPRNAFAFSWRVFWFFVKNRNKYDVVFLSSTPVLNLIAGSTALLGTKALVIADWLEVWTLSQWKKYSGFTMGAIAFGLQTFATRFGDIITVNSNFTARRLKKYRKSQRLIKLGLVDLNSHDDEDWEPHTPNKKYLLFVGRHIEDKQIKILIRAMDQPELIETNIDLYIVGTGPETEGLITESKKLSHPERVRFLGKVSDSELHKLMQSASVNVNPSKREGFGLVVSEAARWGTPSVVIDEPDNASKELIIPGKNGYVAQESRADSLASVIRKALDNEEELRNSTRLWFIDNSKSSGLHSSVNQILDLVNILRKP</sequence>
<dbReference type="AlphaFoldDB" id="A0A182C2P1"/>
<dbReference type="Pfam" id="PF00534">
    <property type="entry name" value="Glycos_transf_1"/>
    <property type="match status" value="1"/>
</dbReference>
<organism evidence="6 7">
    <name type="scientific">Aurantimicrobium minutum</name>
    <dbReference type="NCBI Taxonomy" id="708131"/>
    <lineage>
        <taxon>Bacteria</taxon>
        <taxon>Bacillati</taxon>
        <taxon>Actinomycetota</taxon>
        <taxon>Actinomycetes</taxon>
        <taxon>Micrococcales</taxon>
        <taxon>Microbacteriaceae</taxon>
        <taxon>Aurantimicrobium</taxon>
    </lineage>
</organism>
<name>A0A182C2P1_9MICO</name>
<dbReference type="PANTHER" id="PTHR45947:SF3">
    <property type="entry name" value="SULFOQUINOVOSYL TRANSFERASE SQD2"/>
    <property type="match status" value="1"/>
</dbReference>
<dbReference type="Proteomes" id="UP000243847">
    <property type="component" value="Chromosome sequence1"/>
</dbReference>
<keyword evidence="2" id="KW-0328">Glycosyltransferase</keyword>
<dbReference type="InterPro" id="IPR050194">
    <property type="entry name" value="Glycosyltransferase_grp1"/>
</dbReference>
<evidence type="ECO:0000256" key="3">
    <source>
        <dbReference type="ARBA" id="ARBA00022679"/>
    </source>
</evidence>
<feature type="domain" description="Glycosyltransferase subfamily 4-like N-terminal" evidence="5">
    <location>
        <begin position="28"/>
        <end position="185"/>
    </location>
</feature>
<protein>
    <recommendedName>
        <fullName evidence="1">D-inositol 3-phosphate glycosyltransferase</fullName>
    </recommendedName>
</protein>
<accession>A0A182C2P1</accession>
<evidence type="ECO:0000313" key="7">
    <source>
        <dbReference type="Proteomes" id="UP000243847"/>
    </source>
</evidence>
<gene>
    <name evidence="6" type="ORF">AUMI_11850</name>
</gene>
<evidence type="ECO:0000256" key="1">
    <source>
        <dbReference type="ARBA" id="ARBA00021292"/>
    </source>
</evidence>
<dbReference type="OrthoDB" id="9806887at2"/>
<dbReference type="GO" id="GO:0016757">
    <property type="term" value="F:glycosyltransferase activity"/>
    <property type="evidence" value="ECO:0007669"/>
    <property type="project" value="UniProtKB-KW"/>
</dbReference>
<evidence type="ECO:0000259" key="4">
    <source>
        <dbReference type="Pfam" id="PF00534"/>
    </source>
</evidence>
<reference evidence="6 7" key="1">
    <citation type="journal article" date="2016" name="Genome Announc.">
        <title>Complete Genome Sequence of Aurantimicrobium minutum Type Strain KNCT, a Planktonic Ultramicrobacterium Isolated from River Water.</title>
        <authorList>
            <person name="Nakai R."/>
            <person name="Fujisawa T."/>
            <person name="Nakamura Y."/>
            <person name="Nishide H."/>
            <person name="Uchiyama I."/>
            <person name="Baba T."/>
            <person name="Toyoda A."/>
            <person name="Fujiyama A."/>
            <person name="Naganuma T."/>
            <person name="Niki H."/>
        </authorList>
    </citation>
    <scope>NUCLEOTIDE SEQUENCE [LARGE SCALE GENOMIC DNA]</scope>
    <source>
        <strain evidence="6 7">KNC</strain>
    </source>
</reference>
<dbReference type="InterPro" id="IPR001296">
    <property type="entry name" value="Glyco_trans_1"/>
</dbReference>
<dbReference type="Gene3D" id="3.40.50.2000">
    <property type="entry name" value="Glycogen Phosphorylase B"/>
    <property type="match status" value="2"/>
</dbReference>
<keyword evidence="3 6" id="KW-0808">Transferase</keyword>
<feature type="domain" description="Glycosyl transferase family 1" evidence="4">
    <location>
        <begin position="210"/>
        <end position="363"/>
    </location>
</feature>
<proteinExistence type="predicted"/>